<dbReference type="InterPro" id="IPR003000">
    <property type="entry name" value="Sirtuin"/>
</dbReference>
<dbReference type="InterPro" id="IPR027546">
    <property type="entry name" value="Sirtuin_class_III"/>
</dbReference>
<dbReference type="Gene3D" id="3.30.1600.10">
    <property type="entry name" value="SIR2/SIRT2 'Small Domain"/>
    <property type="match status" value="1"/>
</dbReference>
<dbReference type="InterPro" id="IPR026591">
    <property type="entry name" value="Sirtuin_cat_small_dom_sf"/>
</dbReference>
<dbReference type="CDD" id="cd01412">
    <property type="entry name" value="SIRT5_Af1_CobB"/>
    <property type="match status" value="1"/>
</dbReference>
<name>A0A644V0Y1_9ZZZZ</name>
<reference evidence="4" key="1">
    <citation type="submission" date="2019-08" db="EMBL/GenBank/DDBJ databases">
        <authorList>
            <person name="Kucharzyk K."/>
            <person name="Murdoch R.W."/>
            <person name="Higgins S."/>
            <person name="Loffler F."/>
        </authorList>
    </citation>
    <scope>NUCLEOTIDE SEQUENCE</scope>
</reference>
<dbReference type="AlphaFoldDB" id="A0A644V0Y1"/>
<protein>
    <submittedName>
        <fullName evidence="4">NAD-dependent protein deacylase</fullName>
        <ecNumber evidence="4">3.5.1.-</ecNumber>
    </submittedName>
</protein>
<keyword evidence="1" id="KW-0808">Transferase</keyword>
<dbReference type="GO" id="GO:0036054">
    <property type="term" value="F:protein-malonyllysine demalonylase activity"/>
    <property type="evidence" value="ECO:0007669"/>
    <property type="project" value="InterPro"/>
</dbReference>
<dbReference type="EC" id="3.5.1.-" evidence="4"/>
<evidence type="ECO:0000313" key="4">
    <source>
        <dbReference type="EMBL" id="MPL84854.1"/>
    </source>
</evidence>
<dbReference type="GO" id="GO:0070403">
    <property type="term" value="F:NAD+ binding"/>
    <property type="evidence" value="ECO:0007669"/>
    <property type="project" value="InterPro"/>
</dbReference>
<dbReference type="SUPFAM" id="SSF52467">
    <property type="entry name" value="DHS-like NAD/FAD-binding domain"/>
    <property type="match status" value="1"/>
</dbReference>
<dbReference type="Gene3D" id="3.40.50.1220">
    <property type="entry name" value="TPP-binding domain"/>
    <property type="match status" value="1"/>
</dbReference>
<proteinExistence type="inferred from homology"/>
<evidence type="ECO:0000259" key="3">
    <source>
        <dbReference type="PROSITE" id="PS50305"/>
    </source>
</evidence>
<dbReference type="InterPro" id="IPR026590">
    <property type="entry name" value="Ssirtuin_cat_dom"/>
</dbReference>
<organism evidence="4">
    <name type="scientific">bioreactor metagenome</name>
    <dbReference type="NCBI Taxonomy" id="1076179"/>
    <lineage>
        <taxon>unclassified sequences</taxon>
        <taxon>metagenomes</taxon>
        <taxon>ecological metagenomes</taxon>
    </lineage>
</organism>
<feature type="domain" description="Deacetylase sirtuin-type" evidence="3">
    <location>
        <begin position="45"/>
        <end position="295"/>
    </location>
</feature>
<dbReference type="Pfam" id="PF02146">
    <property type="entry name" value="SIR2"/>
    <property type="match status" value="1"/>
</dbReference>
<evidence type="ECO:0000256" key="1">
    <source>
        <dbReference type="ARBA" id="ARBA00022679"/>
    </source>
</evidence>
<evidence type="ECO:0000256" key="2">
    <source>
        <dbReference type="ARBA" id="ARBA00023027"/>
    </source>
</evidence>
<dbReference type="HAMAP" id="MF_01121">
    <property type="entry name" value="Sirtuin_ClassIII"/>
    <property type="match status" value="1"/>
</dbReference>
<dbReference type="GO" id="GO:0036055">
    <property type="term" value="F:protein-succinyllysine desuccinylase activity"/>
    <property type="evidence" value="ECO:0007669"/>
    <property type="project" value="InterPro"/>
</dbReference>
<dbReference type="PANTHER" id="PTHR11085:SF4">
    <property type="entry name" value="NAD-DEPENDENT PROTEIN DEACYLASE"/>
    <property type="match status" value="1"/>
</dbReference>
<dbReference type="InterPro" id="IPR050134">
    <property type="entry name" value="NAD-dep_sirtuin_deacylases"/>
</dbReference>
<keyword evidence="2" id="KW-0520">NAD</keyword>
<keyword evidence="4" id="KW-0378">Hydrolase</keyword>
<dbReference type="PANTHER" id="PTHR11085">
    <property type="entry name" value="NAD-DEPENDENT PROTEIN DEACYLASE SIRTUIN-5, MITOCHONDRIAL-RELATED"/>
    <property type="match status" value="1"/>
</dbReference>
<sequence>MTKAQLQHAISSTVFMCRFQDADICCCRLPDFWSIAYDYWQYPGFPKIVIFAAEVAAVSGSLKSVFMKKKVVVLTGAGISAESGIRTFRDADGLWEEYRIEEVATWDAWQRNPALVLEFYNKRRAQLGTVVPNAAHLALVKLEEKFDVQIITQNVDDLHERAGSANILHLHGELVKVRSTADDELVYNIGYGEIGLGDHCEKGFQLRPHIVWFGEAVPLIEAAADLVAEADILLIIGTSLLVYPAAGLLHYAPARCMKYVVDPNSLPVGGISKPEVLQMNAGAGVPLLVNRLLSDN</sequence>
<gene>
    <name evidence="4" type="primary">cobB_8</name>
    <name evidence="4" type="ORF">SDC9_30819</name>
</gene>
<dbReference type="PROSITE" id="PS50305">
    <property type="entry name" value="SIRTUIN"/>
    <property type="match status" value="1"/>
</dbReference>
<dbReference type="InterPro" id="IPR029035">
    <property type="entry name" value="DHS-like_NAD/FAD-binding_dom"/>
</dbReference>
<comment type="caution">
    <text evidence="4">The sequence shown here is derived from an EMBL/GenBank/DDBJ whole genome shotgun (WGS) entry which is preliminary data.</text>
</comment>
<dbReference type="GO" id="GO:0017136">
    <property type="term" value="F:histone deacetylase activity, NAD-dependent"/>
    <property type="evidence" value="ECO:0007669"/>
    <property type="project" value="TreeGrafter"/>
</dbReference>
<dbReference type="EMBL" id="VSSQ01000195">
    <property type="protein sequence ID" value="MPL84854.1"/>
    <property type="molecule type" value="Genomic_DNA"/>
</dbReference>
<accession>A0A644V0Y1</accession>